<feature type="domain" description="Pilus formation protein N-terminal" evidence="4">
    <location>
        <begin position="42"/>
        <end position="112"/>
    </location>
</feature>
<name>A0A2R8BBU3_9RHOB</name>
<accession>A0A2R8BBU3</accession>
<evidence type="ECO:0000256" key="2">
    <source>
        <dbReference type="SAM" id="SignalP"/>
    </source>
</evidence>
<feature type="signal peptide" evidence="2">
    <location>
        <begin position="1"/>
        <end position="24"/>
    </location>
</feature>
<dbReference type="PRINTS" id="PR00811">
    <property type="entry name" value="BCTERIALGSPD"/>
</dbReference>
<evidence type="ECO:0000313" key="6">
    <source>
        <dbReference type="Proteomes" id="UP000244880"/>
    </source>
</evidence>
<dbReference type="OrthoDB" id="9775455at2"/>
<evidence type="ECO:0000313" key="5">
    <source>
        <dbReference type="EMBL" id="SPH20543.1"/>
    </source>
</evidence>
<evidence type="ECO:0000259" key="3">
    <source>
        <dbReference type="Pfam" id="PF00263"/>
    </source>
</evidence>
<dbReference type="GO" id="GO:0009306">
    <property type="term" value="P:protein secretion"/>
    <property type="evidence" value="ECO:0007669"/>
    <property type="project" value="InterPro"/>
</dbReference>
<dbReference type="Pfam" id="PF00263">
    <property type="entry name" value="Secretin"/>
    <property type="match status" value="1"/>
</dbReference>
<keyword evidence="2" id="KW-0732">Signal</keyword>
<dbReference type="Proteomes" id="UP000244880">
    <property type="component" value="Unassembled WGS sequence"/>
</dbReference>
<dbReference type="InterPro" id="IPR001775">
    <property type="entry name" value="GspD/PilQ"/>
</dbReference>
<dbReference type="Pfam" id="PF13629">
    <property type="entry name" value="T2SS-T3SS_pil_N"/>
    <property type="match status" value="1"/>
</dbReference>
<dbReference type="InterPro" id="IPR004846">
    <property type="entry name" value="T2SS/T3SS_dom"/>
</dbReference>
<dbReference type="InterPro" id="IPR032789">
    <property type="entry name" value="T2SS-T3SS_pil_N"/>
</dbReference>
<reference evidence="5 6" key="1">
    <citation type="submission" date="2018-03" db="EMBL/GenBank/DDBJ databases">
        <authorList>
            <person name="Keele B.F."/>
        </authorList>
    </citation>
    <scope>NUCLEOTIDE SEQUENCE [LARGE SCALE GENOMIC DNA]</scope>
    <source>
        <strain evidence="5 6">CECT 8599</strain>
    </source>
</reference>
<evidence type="ECO:0000256" key="1">
    <source>
        <dbReference type="RuleBase" id="RU004003"/>
    </source>
</evidence>
<dbReference type="PANTHER" id="PTHR30332:SF17">
    <property type="entry name" value="TYPE IV PILIATION SYSTEM PROTEIN DR_0774-RELATED"/>
    <property type="match status" value="1"/>
</dbReference>
<dbReference type="RefSeq" id="WP_108827742.1">
    <property type="nucleotide sequence ID" value="NZ_OMOR01000001.1"/>
</dbReference>
<dbReference type="InterPro" id="IPR050810">
    <property type="entry name" value="Bact_Secretion_Sys_Channel"/>
</dbReference>
<dbReference type="PANTHER" id="PTHR30332">
    <property type="entry name" value="PROBABLE GENERAL SECRETION PATHWAY PROTEIN D"/>
    <property type="match status" value="1"/>
</dbReference>
<proteinExistence type="inferred from homology"/>
<dbReference type="EMBL" id="OMOR01000001">
    <property type="protein sequence ID" value="SPH20543.1"/>
    <property type="molecule type" value="Genomic_DNA"/>
</dbReference>
<evidence type="ECO:0000259" key="4">
    <source>
        <dbReference type="Pfam" id="PF13629"/>
    </source>
</evidence>
<dbReference type="GO" id="GO:0015627">
    <property type="term" value="C:type II protein secretion system complex"/>
    <property type="evidence" value="ECO:0007669"/>
    <property type="project" value="TreeGrafter"/>
</dbReference>
<sequence>MKIDRFLKAALLGLAVSASPVAMMFATDAAANNLRVVKQGTSRTLDVPMNRAVVVESDVPFAELSIANPGIADISSLSDRTIYVLGKAPGLTTLTLLDAAGKLITNVDVRVAADVSEFKERLRQILPGEKIEVRTANDGIVLSGIVSSSSRLQRALDLAERYAPDRVSNLMSVGGIQQVMLKVRFAEMQRSVSKSLSSSLALNGSVLGNSVGVNGGSGTLNSSGGVGTALGGNVPSVNENAGALLFGFSAGNTQVGLLLEALETKGVVRTLAEPNLVALSGQEAKFLAGGEYPVPVSQDNGAITVEFKPFGIELNFIPRVVDKDLINLELEAAVSAIDPTNGFSVNGFEIDAFSRRETSTTVEMRDGESFAIAGLLQDDFTDDNSQLPWLGDVPVLGALFRSASYQRQQTELVIIITAHLVSPTRGEALSLPTDRIKPPTEKDLFLYGRTAAGTRTPKKGAAGEVAKQDFSGSYGYVLD</sequence>
<organism evidence="5 6">
    <name type="scientific">Ascidiaceihabitans donghaensis</name>
    <dbReference type="NCBI Taxonomy" id="1510460"/>
    <lineage>
        <taxon>Bacteria</taxon>
        <taxon>Pseudomonadati</taxon>
        <taxon>Pseudomonadota</taxon>
        <taxon>Alphaproteobacteria</taxon>
        <taxon>Rhodobacterales</taxon>
        <taxon>Paracoccaceae</taxon>
        <taxon>Ascidiaceihabitans</taxon>
    </lineage>
</organism>
<feature type="chain" id="PRO_5015350745" evidence="2">
    <location>
        <begin position="25"/>
        <end position="479"/>
    </location>
</feature>
<keyword evidence="6" id="KW-1185">Reference proteome</keyword>
<dbReference type="AlphaFoldDB" id="A0A2R8BBU3"/>
<feature type="domain" description="Type II/III secretion system secretin-like" evidence="3">
    <location>
        <begin position="261"/>
        <end position="421"/>
    </location>
</feature>
<gene>
    <name evidence="5" type="primary">outD</name>
    <name evidence="5" type="ORF">ASD8599_01280</name>
</gene>
<comment type="similarity">
    <text evidence="1">Belongs to the bacterial secretin family.</text>
</comment>
<protein>
    <submittedName>
        <fullName evidence="5">Type II secretion system protein D</fullName>
    </submittedName>
</protein>